<dbReference type="SUPFAM" id="SSF55729">
    <property type="entry name" value="Acyl-CoA N-acyltransferases (Nat)"/>
    <property type="match status" value="1"/>
</dbReference>
<dbReference type="Pfam" id="PF00583">
    <property type="entry name" value="Acetyltransf_1"/>
    <property type="match status" value="1"/>
</dbReference>
<dbReference type="InterPro" id="IPR016181">
    <property type="entry name" value="Acyl_CoA_acyltransferase"/>
</dbReference>
<sequence>MSKFKISSGFTEQERPDIARLYWQAFSAKLGRLLGPTPRALAFFEHIISPDFALVARSPAGKVIGVAGFKTAEGALTGGGLRELSQYYGWLGASWRAPFLHLLERDLAENTLLMDGICVDAAARGLGVGTALLDAIKAHAQSRNLAHVRLDVIDINPRARALYLREGFIAAAPQHVGPLRWLFGFSTSTPMTWTVDHTCRIAAN</sequence>
<dbReference type="PANTHER" id="PTHR43877">
    <property type="entry name" value="AMINOALKYLPHOSPHONATE N-ACETYLTRANSFERASE-RELATED-RELATED"/>
    <property type="match status" value="1"/>
</dbReference>
<dbReference type="Gene3D" id="3.40.630.30">
    <property type="match status" value="1"/>
</dbReference>
<comment type="caution">
    <text evidence="4">The sequence shown here is derived from an EMBL/GenBank/DDBJ whole genome shotgun (WGS) entry which is preliminary data.</text>
</comment>
<protein>
    <submittedName>
        <fullName evidence="4">Ribosomal protein S18 acetylase RimI-like enzyme</fullName>
    </submittedName>
</protein>
<dbReference type="GO" id="GO:0005840">
    <property type="term" value="C:ribosome"/>
    <property type="evidence" value="ECO:0007669"/>
    <property type="project" value="UniProtKB-KW"/>
</dbReference>
<evidence type="ECO:0000256" key="2">
    <source>
        <dbReference type="ARBA" id="ARBA00023315"/>
    </source>
</evidence>
<evidence type="ECO:0000259" key="3">
    <source>
        <dbReference type="PROSITE" id="PS51186"/>
    </source>
</evidence>
<reference evidence="4 5" key="1">
    <citation type="submission" date="2020-08" db="EMBL/GenBank/DDBJ databases">
        <title>Genomic Encyclopedia of Type Strains, Phase IV (KMG-IV): sequencing the most valuable type-strain genomes for metagenomic binning, comparative biology and taxonomic classification.</title>
        <authorList>
            <person name="Goeker M."/>
        </authorList>
    </citation>
    <scope>NUCLEOTIDE SEQUENCE [LARGE SCALE GENOMIC DNA]</scope>
    <source>
        <strain evidence="4 5">DSM 102234</strain>
    </source>
</reference>
<dbReference type="Proteomes" id="UP000530268">
    <property type="component" value="Unassembled WGS sequence"/>
</dbReference>
<keyword evidence="4" id="KW-0687">Ribonucleoprotein</keyword>
<dbReference type="PROSITE" id="PS51186">
    <property type="entry name" value="GNAT"/>
    <property type="match status" value="1"/>
</dbReference>
<feature type="domain" description="N-acetyltransferase" evidence="3">
    <location>
        <begin position="5"/>
        <end position="196"/>
    </location>
</feature>
<dbReference type="InterPro" id="IPR000182">
    <property type="entry name" value="GNAT_dom"/>
</dbReference>
<keyword evidence="1" id="KW-0808">Transferase</keyword>
<dbReference type="GO" id="GO:0016747">
    <property type="term" value="F:acyltransferase activity, transferring groups other than amino-acyl groups"/>
    <property type="evidence" value="ECO:0007669"/>
    <property type="project" value="InterPro"/>
</dbReference>
<dbReference type="CDD" id="cd04301">
    <property type="entry name" value="NAT_SF"/>
    <property type="match status" value="1"/>
</dbReference>
<organism evidence="4 5">
    <name type="scientific">Sulfitobacter undariae</name>
    <dbReference type="NCBI Taxonomy" id="1563671"/>
    <lineage>
        <taxon>Bacteria</taxon>
        <taxon>Pseudomonadati</taxon>
        <taxon>Pseudomonadota</taxon>
        <taxon>Alphaproteobacteria</taxon>
        <taxon>Rhodobacterales</taxon>
        <taxon>Roseobacteraceae</taxon>
        <taxon>Sulfitobacter</taxon>
    </lineage>
</organism>
<evidence type="ECO:0000313" key="4">
    <source>
        <dbReference type="EMBL" id="MBB3995047.1"/>
    </source>
</evidence>
<keyword evidence="2" id="KW-0012">Acyltransferase</keyword>
<dbReference type="InterPro" id="IPR050832">
    <property type="entry name" value="Bact_Acetyltransf"/>
</dbReference>
<evidence type="ECO:0000313" key="5">
    <source>
        <dbReference type="Proteomes" id="UP000530268"/>
    </source>
</evidence>
<keyword evidence="5" id="KW-1185">Reference proteome</keyword>
<accession>A0A7W6E5C8</accession>
<proteinExistence type="predicted"/>
<dbReference type="PANTHER" id="PTHR43877:SF2">
    <property type="entry name" value="AMINOALKYLPHOSPHONATE N-ACETYLTRANSFERASE-RELATED"/>
    <property type="match status" value="1"/>
</dbReference>
<dbReference type="RefSeq" id="WP_184566615.1">
    <property type="nucleotide sequence ID" value="NZ_JACIEI010000010.1"/>
</dbReference>
<keyword evidence="4" id="KW-0689">Ribosomal protein</keyword>
<dbReference type="AlphaFoldDB" id="A0A7W6E5C8"/>
<gene>
    <name evidence="4" type="ORF">GGR95_002697</name>
</gene>
<evidence type="ECO:0000256" key="1">
    <source>
        <dbReference type="ARBA" id="ARBA00022679"/>
    </source>
</evidence>
<dbReference type="EMBL" id="JACIEI010000010">
    <property type="protein sequence ID" value="MBB3995047.1"/>
    <property type="molecule type" value="Genomic_DNA"/>
</dbReference>
<name>A0A7W6E5C8_9RHOB</name>